<dbReference type="EMBL" id="KZ992987">
    <property type="protein sequence ID" value="RKP05967.1"/>
    <property type="molecule type" value="Genomic_DNA"/>
</dbReference>
<evidence type="ECO:0000256" key="1">
    <source>
        <dbReference type="SAM" id="Phobius"/>
    </source>
</evidence>
<evidence type="ECO:0000313" key="2">
    <source>
        <dbReference type="EMBL" id="RKP05967.1"/>
    </source>
</evidence>
<keyword evidence="1" id="KW-0812">Transmembrane</keyword>
<feature type="transmembrane region" description="Helical" evidence="1">
    <location>
        <begin position="17"/>
        <end position="37"/>
    </location>
</feature>
<sequence>MAIGHTVGNNVVTYPQWALITGTTVVGLFVLGHFVRFTQTRTRAHLVLSGCLICLLVQYALAIRDINAAYLTAVADIFSIIVATMLVAVWSRSMHEKISMENMAIARRTAYSWLGMFFLAVCLTLAVAIHTAITDGVPKAILVLWLVALGISIIGNLSLLVLTIWLQFKMGADDYAGKKAKRLQLSRLALLFIFLVLSKFGGLFELAVLDIIPYLLFHAQLLLTRNAISGYETEPEETAIGSGDLPTNMMDEAILYFERVSV</sequence>
<name>A0A4P9XJM2_9FUNG</name>
<keyword evidence="1" id="KW-0472">Membrane</keyword>
<feature type="transmembrane region" description="Helical" evidence="1">
    <location>
        <begin position="111"/>
        <end position="133"/>
    </location>
</feature>
<dbReference type="OrthoDB" id="5578211at2759"/>
<accession>A0A4P9XJM2</accession>
<evidence type="ECO:0000313" key="3">
    <source>
        <dbReference type="Proteomes" id="UP000271241"/>
    </source>
</evidence>
<feature type="transmembrane region" description="Helical" evidence="1">
    <location>
        <begin position="188"/>
        <end position="216"/>
    </location>
</feature>
<gene>
    <name evidence="2" type="ORF">THASP1DRAFT_32202</name>
</gene>
<keyword evidence="3" id="KW-1185">Reference proteome</keyword>
<feature type="transmembrane region" description="Helical" evidence="1">
    <location>
        <begin position="44"/>
        <end position="62"/>
    </location>
</feature>
<proteinExistence type="predicted"/>
<reference evidence="3" key="1">
    <citation type="journal article" date="2018" name="Nat. Microbiol.">
        <title>Leveraging single-cell genomics to expand the fungal tree of life.</title>
        <authorList>
            <person name="Ahrendt S.R."/>
            <person name="Quandt C.A."/>
            <person name="Ciobanu D."/>
            <person name="Clum A."/>
            <person name="Salamov A."/>
            <person name="Andreopoulos B."/>
            <person name="Cheng J.F."/>
            <person name="Woyke T."/>
            <person name="Pelin A."/>
            <person name="Henrissat B."/>
            <person name="Reynolds N.K."/>
            <person name="Benny G.L."/>
            <person name="Smith M.E."/>
            <person name="James T.Y."/>
            <person name="Grigoriev I.V."/>
        </authorList>
    </citation>
    <scope>NUCLEOTIDE SEQUENCE [LARGE SCALE GENOMIC DNA]</scope>
    <source>
        <strain evidence="3">RSA 1356</strain>
    </source>
</reference>
<feature type="transmembrane region" description="Helical" evidence="1">
    <location>
        <begin position="68"/>
        <end position="90"/>
    </location>
</feature>
<feature type="transmembrane region" description="Helical" evidence="1">
    <location>
        <begin position="145"/>
        <end position="168"/>
    </location>
</feature>
<dbReference type="AlphaFoldDB" id="A0A4P9XJM2"/>
<organism evidence="2 3">
    <name type="scientific">Thamnocephalis sphaerospora</name>
    <dbReference type="NCBI Taxonomy" id="78915"/>
    <lineage>
        <taxon>Eukaryota</taxon>
        <taxon>Fungi</taxon>
        <taxon>Fungi incertae sedis</taxon>
        <taxon>Zoopagomycota</taxon>
        <taxon>Zoopagomycotina</taxon>
        <taxon>Zoopagomycetes</taxon>
        <taxon>Zoopagales</taxon>
        <taxon>Sigmoideomycetaceae</taxon>
        <taxon>Thamnocephalis</taxon>
    </lineage>
</organism>
<protein>
    <submittedName>
        <fullName evidence="2">Uncharacterized protein</fullName>
    </submittedName>
</protein>
<keyword evidence="1" id="KW-1133">Transmembrane helix</keyword>
<dbReference type="Proteomes" id="UP000271241">
    <property type="component" value="Unassembled WGS sequence"/>
</dbReference>